<dbReference type="InterPro" id="IPR014123">
    <property type="entry name" value="Superoxide_dismutase_Ni-type"/>
</dbReference>
<gene>
    <name evidence="1" type="ORF">S12H4_18608</name>
</gene>
<accession>X1TC46</accession>
<dbReference type="InterPro" id="IPR036502">
    <property type="entry name" value="NiSOD_sf"/>
</dbReference>
<name>X1TC46_9ZZZZ</name>
<organism evidence="1">
    <name type="scientific">marine sediment metagenome</name>
    <dbReference type="NCBI Taxonomy" id="412755"/>
    <lineage>
        <taxon>unclassified sequences</taxon>
        <taxon>metagenomes</taxon>
        <taxon>ecological metagenomes</taxon>
    </lineage>
</organism>
<dbReference type="SUPFAM" id="SSF109770">
    <property type="entry name" value="Nickel-containing superoxide dismutase, NiSOD"/>
    <property type="match status" value="1"/>
</dbReference>
<proteinExistence type="predicted"/>
<dbReference type="AlphaFoldDB" id="X1TC46"/>
<comment type="caution">
    <text evidence="1">The sequence shown here is derived from an EMBL/GenBank/DDBJ whole genome shotgun (WGS) entry which is preliminary data.</text>
</comment>
<protein>
    <recommendedName>
        <fullName evidence="2">Superoxide dismutase</fullName>
    </recommendedName>
</protein>
<dbReference type="Pfam" id="PF09055">
    <property type="entry name" value="Sod_Ni"/>
    <property type="match status" value="1"/>
</dbReference>
<dbReference type="GO" id="GO:0016151">
    <property type="term" value="F:nickel cation binding"/>
    <property type="evidence" value="ECO:0007669"/>
    <property type="project" value="InterPro"/>
</dbReference>
<dbReference type="Gene3D" id="1.20.120.400">
    <property type="entry name" value="Nickel-containing superoxide dismutase"/>
    <property type="match status" value="1"/>
</dbReference>
<dbReference type="GO" id="GO:0004784">
    <property type="term" value="F:superoxide dismutase activity"/>
    <property type="evidence" value="ECO:0007669"/>
    <property type="project" value="InterPro"/>
</dbReference>
<dbReference type="EMBL" id="BARW01009211">
    <property type="protein sequence ID" value="GAI77589.1"/>
    <property type="molecule type" value="Genomic_DNA"/>
</dbReference>
<reference evidence="1" key="1">
    <citation type="journal article" date="2014" name="Front. Microbiol.">
        <title>High frequency of phylogenetically diverse reductive dehalogenase-homologous genes in deep subseafloor sedimentary metagenomes.</title>
        <authorList>
            <person name="Kawai M."/>
            <person name="Futagami T."/>
            <person name="Toyoda A."/>
            <person name="Takaki Y."/>
            <person name="Nishi S."/>
            <person name="Hori S."/>
            <person name="Arai W."/>
            <person name="Tsubouchi T."/>
            <person name="Morono Y."/>
            <person name="Uchiyama I."/>
            <person name="Ito T."/>
            <person name="Fujiyama A."/>
            <person name="Inagaki F."/>
            <person name="Takami H."/>
        </authorList>
    </citation>
    <scope>NUCLEOTIDE SEQUENCE</scope>
    <source>
        <strain evidence="1">Expedition CK06-06</strain>
    </source>
</reference>
<evidence type="ECO:0008006" key="2">
    <source>
        <dbReference type="Google" id="ProtNLM"/>
    </source>
</evidence>
<sequence length="169" mass="19811">MIVSPHRAPVKFSKEKGKNMAKKFFQCLLIFSIALFAVSYAAAHCEIPCGIYDDEMRINMMAEHITTIEKSMKQILKLETSKSIDYNQLIRWVMNKENHANELQEIVTQYFMTQRIKVDTEDYAKKLIILHKMLVYAMKCKQTTDLSHISTLRSLLKEFHDLYFGQSHK</sequence>
<evidence type="ECO:0000313" key="1">
    <source>
        <dbReference type="EMBL" id="GAI77589.1"/>
    </source>
</evidence>